<gene>
    <name evidence="2" type="ORF">B5V03_16630</name>
</gene>
<proteinExistence type="predicted"/>
<sequence>MRRIVILWLGLAVASVALGAAAAFETRATRLQAIKTVGIVSAIGEEMSLTQAGLTGLGNTGQTASISAWGLDELIVQQTTKLLSGRFRVQPVSYRRTAFAAIRDSAVAPVNLLRSDPFKELVRSDVAPQGLDAYIVITRARSKLGNGRNVEGVGLAQYRTLLADYGLIHALYEVRVIDGKSFDVIEKRAAAPLDNTGTMRLAGPSGTVDQGLDGPASSERMRAAIADLITRSLPVTLGDMHLANGDER</sequence>
<comment type="caution">
    <text evidence="2">The sequence shown here is derived from an EMBL/GenBank/DDBJ whole genome shotgun (WGS) entry which is preliminary data.</text>
</comment>
<keyword evidence="1" id="KW-0732">Signal</keyword>
<keyword evidence="3" id="KW-1185">Reference proteome</keyword>
<dbReference type="AlphaFoldDB" id="A0A4Q1V4E5"/>
<evidence type="ECO:0000313" key="2">
    <source>
        <dbReference type="EMBL" id="RXT46561.1"/>
    </source>
</evidence>
<accession>A0A4Q1V4E5</accession>
<dbReference type="Proteomes" id="UP000290819">
    <property type="component" value="Unassembled WGS sequence"/>
</dbReference>
<dbReference type="RefSeq" id="WP_129271428.1">
    <property type="nucleotide sequence ID" value="NZ_MZXW01000019.1"/>
</dbReference>
<name>A0A4Q1V4E5_9BRAD</name>
<evidence type="ECO:0000256" key="1">
    <source>
        <dbReference type="SAM" id="SignalP"/>
    </source>
</evidence>
<protein>
    <submittedName>
        <fullName evidence="2">Uncharacterized protein</fullName>
    </submittedName>
</protein>
<reference evidence="2 3" key="1">
    <citation type="submission" date="2017-03" db="EMBL/GenBank/DDBJ databases">
        <authorList>
            <person name="Safronova V.I."/>
            <person name="Sazanova A.L."/>
            <person name="Chirak E.R."/>
        </authorList>
    </citation>
    <scope>NUCLEOTIDE SEQUENCE [LARGE SCALE GENOMIC DNA]</scope>
    <source>
        <strain evidence="2 3">Opo-243</strain>
    </source>
</reference>
<evidence type="ECO:0000313" key="3">
    <source>
        <dbReference type="Proteomes" id="UP000290819"/>
    </source>
</evidence>
<organism evidence="2 3">
    <name type="scientific">Bradyrhizobium betae</name>
    <dbReference type="NCBI Taxonomy" id="244734"/>
    <lineage>
        <taxon>Bacteria</taxon>
        <taxon>Pseudomonadati</taxon>
        <taxon>Pseudomonadota</taxon>
        <taxon>Alphaproteobacteria</taxon>
        <taxon>Hyphomicrobiales</taxon>
        <taxon>Nitrobacteraceae</taxon>
        <taxon>Bradyrhizobium</taxon>
    </lineage>
</organism>
<dbReference type="EMBL" id="MZXW01000019">
    <property type="protein sequence ID" value="RXT46561.1"/>
    <property type="molecule type" value="Genomic_DNA"/>
</dbReference>
<feature type="signal peptide" evidence="1">
    <location>
        <begin position="1"/>
        <end position="22"/>
    </location>
</feature>
<feature type="chain" id="PRO_5020927034" evidence="1">
    <location>
        <begin position="23"/>
        <end position="248"/>
    </location>
</feature>
<dbReference type="OrthoDB" id="8252536at2"/>